<dbReference type="EMBL" id="CP028374">
    <property type="protein sequence ID" value="AXN02227.1"/>
    <property type="molecule type" value="Genomic_DNA"/>
</dbReference>
<dbReference type="GO" id="GO:0008808">
    <property type="term" value="F:cardiolipin synthase activity"/>
    <property type="evidence" value="ECO:0007669"/>
    <property type="project" value="UniProtKB-UniRule"/>
</dbReference>
<dbReference type="SUPFAM" id="SSF56024">
    <property type="entry name" value="Phospholipase D/nuclease"/>
    <property type="match status" value="2"/>
</dbReference>
<reference evidence="13 14" key="1">
    <citation type="submission" date="2018-03" db="EMBL/GenBank/DDBJ databases">
        <title>A parallel universe: an anciently diverged bacterial symbiosis in a Hawaiian planthopper (Hemiptera: Cixiidae) reveals rearranged nutritional responsibilities.</title>
        <authorList>
            <person name="Bennett G."/>
            <person name="Mao M."/>
        </authorList>
    </citation>
    <scope>NUCLEOTIDE SEQUENCE [LARGE SCALE GENOMIC DNA]</scope>
    <source>
        <strain evidence="13 14">OLIH</strain>
    </source>
</reference>
<dbReference type="GO" id="GO:0032049">
    <property type="term" value="P:cardiolipin biosynthetic process"/>
    <property type="evidence" value="ECO:0007669"/>
    <property type="project" value="UniProtKB-UniRule"/>
</dbReference>
<keyword evidence="7 11" id="KW-0443">Lipid metabolism</keyword>
<organism evidence="13 14">
    <name type="scientific">Candidatus Purcelliella pentastirinorum</name>
    <dbReference type="NCBI Taxonomy" id="472834"/>
    <lineage>
        <taxon>Bacteria</taxon>
        <taxon>Pseudomonadati</taxon>
        <taxon>Pseudomonadota</taxon>
        <taxon>Gammaproteobacteria</taxon>
        <taxon>Enterobacterales</taxon>
        <taxon>Enterobacteriaceae</taxon>
        <taxon>Candidatus Purcelliella</taxon>
    </lineage>
</organism>
<gene>
    <name evidence="11" type="primary">clsA</name>
    <name evidence="13" type="ORF">C9I82_261</name>
</gene>
<dbReference type="PANTHER" id="PTHR21248:SF22">
    <property type="entry name" value="PHOSPHOLIPASE D"/>
    <property type="match status" value="1"/>
</dbReference>
<dbReference type="PANTHER" id="PTHR21248">
    <property type="entry name" value="CARDIOLIPIN SYNTHASE"/>
    <property type="match status" value="1"/>
</dbReference>
<comment type="function">
    <text evidence="11">Catalyzes the reversible phosphatidyl group transfer from one phosphatidylglycerol molecule to another to form cardiolipin (CL) (diphosphatidylglycerol) and glycerol.</text>
</comment>
<keyword evidence="8 11" id="KW-0472">Membrane</keyword>
<evidence type="ECO:0000256" key="11">
    <source>
        <dbReference type="HAMAP-Rule" id="MF_00190"/>
    </source>
</evidence>
<keyword evidence="14" id="KW-1185">Reference proteome</keyword>
<dbReference type="KEGG" id="ppet:C9I82_261"/>
<dbReference type="EC" id="2.7.8.-" evidence="11"/>
<evidence type="ECO:0000256" key="1">
    <source>
        <dbReference type="ARBA" id="ARBA00022475"/>
    </source>
</evidence>
<feature type="transmembrane region" description="Helical" evidence="11">
    <location>
        <begin position="12"/>
        <end position="36"/>
    </location>
</feature>
<evidence type="ECO:0000256" key="6">
    <source>
        <dbReference type="ARBA" id="ARBA00022989"/>
    </source>
</evidence>
<name>A0A346DZS2_9ENTR</name>
<feature type="active site" evidence="11">
    <location>
        <position position="239"/>
    </location>
</feature>
<keyword evidence="4 11" id="KW-0812">Transmembrane</keyword>
<feature type="active site" evidence="11">
    <location>
        <position position="232"/>
    </location>
</feature>
<evidence type="ECO:0000256" key="7">
    <source>
        <dbReference type="ARBA" id="ARBA00023098"/>
    </source>
</evidence>
<evidence type="ECO:0000256" key="2">
    <source>
        <dbReference type="ARBA" id="ARBA00022516"/>
    </source>
</evidence>
<protein>
    <recommendedName>
        <fullName evidence="11">Cardiolipin synthase A</fullName>
        <shortName evidence="11">CL synthase</shortName>
        <ecNumber evidence="11">2.7.8.-</ecNumber>
    </recommendedName>
</protein>
<feature type="active site" evidence="11">
    <location>
        <position position="234"/>
    </location>
</feature>
<comment type="subcellular location">
    <subcellularLocation>
        <location evidence="11">Cell membrane</location>
        <topology evidence="11">Multi-pass membrane protein</topology>
    </subcellularLocation>
</comment>
<keyword evidence="10 11" id="KW-1208">Phospholipid metabolism</keyword>
<dbReference type="NCBIfam" id="TIGR04265">
    <property type="entry name" value="bac_cardiolipin"/>
    <property type="match status" value="1"/>
</dbReference>
<dbReference type="AlphaFoldDB" id="A0A346DZS2"/>
<dbReference type="PROSITE" id="PS50035">
    <property type="entry name" value="PLD"/>
    <property type="match status" value="2"/>
</dbReference>
<evidence type="ECO:0000256" key="10">
    <source>
        <dbReference type="ARBA" id="ARBA00023264"/>
    </source>
</evidence>
<comment type="catalytic activity">
    <reaction evidence="11">
        <text>2 a 1,2-diacyl-sn-glycero-3-phospho-(1'-sn-glycerol) = a cardiolipin + glycerol</text>
        <dbReference type="Rhea" id="RHEA:31451"/>
        <dbReference type="ChEBI" id="CHEBI:17754"/>
        <dbReference type="ChEBI" id="CHEBI:62237"/>
        <dbReference type="ChEBI" id="CHEBI:64716"/>
    </reaction>
</comment>
<feature type="domain" description="PLD phosphodiesterase" evidence="12">
    <location>
        <begin position="227"/>
        <end position="254"/>
    </location>
</feature>
<dbReference type="HAMAP" id="MF_00190">
    <property type="entry name" value="Cardiolipin_synth_ClsA"/>
    <property type="match status" value="1"/>
</dbReference>
<keyword evidence="5" id="KW-0677">Repeat</keyword>
<dbReference type="Proteomes" id="UP000256856">
    <property type="component" value="Chromosome"/>
</dbReference>
<evidence type="ECO:0000313" key="14">
    <source>
        <dbReference type="Proteomes" id="UP000256856"/>
    </source>
</evidence>
<accession>A0A346DZS2</accession>
<dbReference type="InterPro" id="IPR022924">
    <property type="entry name" value="Cardiolipin_synthase"/>
</dbReference>
<feature type="active site" evidence="11">
    <location>
        <position position="414"/>
    </location>
</feature>
<dbReference type="Pfam" id="PF13091">
    <property type="entry name" value="PLDc_2"/>
    <property type="match status" value="2"/>
</dbReference>
<keyword evidence="6 11" id="KW-1133">Transmembrane helix</keyword>
<feature type="transmembrane region" description="Helical" evidence="11">
    <location>
        <begin position="48"/>
        <end position="66"/>
    </location>
</feature>
<evidence type="ECO:0000256" key="9">
    <source>
        <dbReference type="ARBA" id="ARBA00023209"/>
    </source>
</evidence>
<evidence type="ECO:0000256" key="8">
    <source>
        <dbReference type="ARBA" id="ARBA00023136"/>
    </source>
</evidence>
<feature type="active site" evidence="11">
    <location>
        <position position="419"/>
    </location>
</feature>
<dbReference type="InterPro" id="IPR001736">
    <property type="entry name" value="PLipase_D/transphosphatidylase"/>
</dbReference>
<proteinExistence type="inferred from homology"/>
<keyword evidence="2 11" id="KW-0444">Lipid biosynthesis</keyword>
<sequence length="494" mass="57113">MLKNYYNKFMKFYEIINTLILFVYWILVGLVTLRILMKKKSISSTTSWLLIVYILPIIGILFYIFLSELNVGKKRTSNLYKIWLYGVNWINNIDCNKTIFNNKNSYIATSIFKLCKNIQGIPGTKVHKLKIFTSTNNIIKKLIRDISSAKNNIEIMFYIWQPGGIADKVAEALIIASCQGIHCRLMLDSAGSSIFFRSPWVKIMKDAGIEIVETLKINILKIFLRRIDLRQHRKIIIIDNYITYTGSMNLVDPKLFKRNIGIGEWIDLMVRMEGPIAISIGIIYACDWELETGKKILPNISNKNKISHNKKYLNGVQIIASGPGFSKDIIHQVLLTAIYSATKKINITTPYFVPSDDLLNAICSAAKRGVKVNIIIPYYNDSILVNWVSKYFFTDLLSSGVNIYQFKKGLLHTKSILIDHQLSFVGTANLDMRSLWLNFEITLAIDDSNFSKNLSNIQKEYIKLSKKLKLKKWDKRSYWYKLMERLLFFFHPLL</sequence>
<feature type="domain" description="PLD phosphodiesterase" evidence="12">
    <location>
        <begin position="407"/>
        <end position="434"/>
    </location>
</feature>
<keyword evidence="3 11" id="KW-0808">Transferase</keyword>
<dbReference type="GO" id="GO:0005886">
    <property type="term" value="C:plasma membrane"/>
    <property type="evidence" value="ECO:0007669"/>
    <property type="project" value="UniProtKB-SubCell"/>
</dbReference>
<evidence type="ECO:0000256" key="4">
    <source>
        <dbReference type="ARBA" id="ARBA00022692"/>
    </source>
</evidence>
<feature type="active site" evidence="11">
    <location>
        <position position="412"/>
    </location>
</feature>
<evidence type="ECO:0000256" key="3">
    <source>
        <dbReference type="ARBA" id="ARBA00022679"/>
    </source>
</evidence>
<evidence type="ECO:0000313" key="13">
    <source>
        <dbReference type="EMBL" id="AXN02227.1"/>
    </source>
</evidence>
<keyword evidence="1 11" id="KW-1003">Cell membrane</keyword>
<dbReference type="SMART" id="SM00155">
    <property type="entry name" value="PLDc"/>
    <property type="match status" value="2"/>
</dbReference>
<keyword evidence="9 11" id="KW-0594">Phospholipid biosynthesis</keyword>
<evidence type="ECO:0000259" key="12">
    <source>
        <dbReference type="PROSITE" id="PS50035"/>
    </source>
</evidence>
<dbReference type="Gene3D" id="3.30.870.10">
    <property type="entry name" value="Endonuclease Chain A"/>
    <property type="match status" value="2"/>
</dbReference>
<dbReference type="CDD" id="cd09152">
    <property type="entry name" value="PLDc_EcCLS_like_1"/>
    <property type="match status" value="1"/>
</dbReference>
<evidence type="ECO:0000256" key="5">
    <source>
        <dbReference type="ARBA" id="ARBA00022737"/>
    </source>
</evidence>
<dbReference type="InterPro" id="IPR030840">
    <property type="entry name" value="CL_synthase_A"/>
</dbReference>
<dbReference type="InterPro" id="IPR025202">
    <property type="entry name" value="PLD-like_dom"/>
</dbReference>
<comment type="similarity">
    <text evidence="11">Belongs to the phospholipase D family. Cardiolipin synthase subfamily. ClsA sub-subfamily.</text>
</comment>